<gene>
    <name evidence="6" type="ORF">BVC80_901g35</name>
</gene>
<evidence type="ECO:0000256" key="4">
    <source>
        <dbReference type="SAM" id="MobiDB-lite"/>
    </source>
</evidence>
<comment type="similarity">
    <text evidence="2">Belongs to the BRX family.</text>
</comment>
<dbReference type="AlphaFoldDB" id="A0A200QEN4"/>
<reference evidence="6 7" key="1">
    <citation type="journal article" date="2017" name="Mol. Plant">
        <title>The Genome of Medicinal Plant Macleaya cordata Provides New Insights into Benzylisoquinoline Alkaloids Metabolism.</title>
        <authorList>
            <person name="Liu X."/>
            <person name="Liu Y."/>
            <person name="Huang P."/>
            <person name="Ma Y."/>
            <person name="Qing Z."/>
            <person name="Tang Q."/>
            <person name="Cao H."/>
            <person name="Cheng P."/>
            <person name="Zheng Y."/>
            <person name="Yuan Z."/>
            <person name="Zhou Y."/>
            <person name="Liu J."/>
            <person name="Tang Z."/>
            <person name="Zhuo Y."/>
            <person name="Zhang Y."/>
            <person name="Yu L."/>
            <person name="Huang J."/>
            <person name="Yang P."/>
            <person name="Peng Q."/>
            <person name="Zhang J."/>
            <person name="Jiang W."/>
            <person name="Zhang Z."/>
            <person name="Lin K."/>
            <person name="Ro D.K."/>
            <person name="Chen X."/>
            <person name="Xiong X."/>
            <person name="Shang Y."/>
            <person name="Huang S."/>
            <person name="Zeng J."/>
        </authorList>
    </citation>
    <scope>NUCLEOTIDE SEQUENCE [LARGE SCALE GENOMIC DNA]</scope>
    <source>
        <strain evidence="7">cv. BLH2017</strain>
        <tissue evidence="6">Root</tissue>
    </source>
</reference>
<dbReference type="OMA" id="TPRFRGG"/>
<feature type="compositionally biased region" description="Low complexity" evidence="4">
    <location>
        <begin position="283"/>
        <end position="293"/>
    </location>
</feature>
<evidence type="ECO:0000256" key="1">
    <source>
        <dbReference type="ARBA" id="ARBA00004123"/>
    </source>
</evidence>
<dbReference type="EMBL" id="MVGT01002234">
    <property type="protein sequence ID" value="OVA08911.1"/>
    <property type="molecule type" value="Genomic_DNA"/>
</dbReference>
<dbReference type="InterPro" id="IPR027988">
    <property type="entry name" value="BRX_N"/>
</dbReference>
<evidence type="ECO:0000313" key="7">
    <source>
        <dbReference type="Proteomes" id="UP000195402"/>
    </source>
</evidence>
<feature type="compositionally biased region" description="Low complexity" evidence="4">
    <location>
        <begin position="87"/>
        <end position="99"/>
    </location>
</feature>
<dbReference type="InterPro" id="IPR013591">
    <property type="entry name" value="Brevis_radix_dom"/>
</dbReference>
<evidence type="ECO:0000313" key="6">
    <source>
        <dbReference type="EMBL" id="OVA08911.1"/>
    </source>
</evidence>
<dbReference type="InParanoid" id="A0A200QEN4"/>
<dbReference type="GO" id="GO:0005634">
    <property type="term" value="C:nucleus"/>
    <property type="evidence" value="ECO:0007669"/>
    <property type="project" value="UniProtKB-SubCell"/>
</dbReference>
<dbReference type="PANTHER" id="PTHR46058:SF2">
    <property type="entry name" value="PROTEIN BREVIS RADIX-LIKE 3"/>
    <property type="match status" value="1"/>
</dbReference>
<organism evidence="6 7">
    <name type="scientific">Macleaya cordata</name>
    <name type="common">Five-seeded plume-poppy</name>
    <name type="synonym">Bocconia cordata</name>
    <dbReference type="NCBI Taxonomy" id="56857"/>
    <lineage>
        <taxon>Eukaryota</taxon>
        <taxon>Viridiplantae</taxon>
        <taxon>Streptophyta</taxon>
        <taxon>Embryophyta</taxon>
        <taxon>Tracheophyta</taxon>
        <taxon>Spermatophyta</taxon>
        <taxon>Magnoliopsida</taxon>
        <taxon>Ranunculales</taxon>
        <taxon>Papaveraceae</taxon>
        <taxon>Papaveroideae</taxon>
        <taxon>Macleaya</taxon>
    </lineage>
</organism>
<feature type="domain" description="BRX" evidence="5">
    <location>
        <begin position="314"/>
        <end position="373"/>
    </location>
</feature>
<comment type="subcellular location">
    <subcellularLocation>
        <location evidence="1">Nucleus</location>
    </subcellularLocation>
</comment>
<feature type="compositionally biased region" description="Polar residues" evidence="4">
    <location>
        <begin position="59"/>
        <end position="78"/>
    </location>
</feature>
<accession>A0A200QEN4</accession>
<protein>
    <submittedName>
        <fullName evidence="6">Brevis radix (BRX) domain</fullName>
    </submittedName>
</protein>
<sequence length="436" mass="48651">MLTCIACSKQLGGGSLHGPENEDTTETPRTKQAMKALSAQIKDIALKASGAYKNCKPCSGSSGHHQHQNYADSETGSASERFHGSYRRTGTGSSSSTPRQWGKEMEARLKGLSSGEGTPPSMSGRTESVVLMDEEEAKEWVAQVEPGVLITFVSMPEGGNDLKRIRFSREMFNKWQAQRWWAENYDKVMELYNVQRFNRQAVPLPTPPRSEDESSKIESAEDSPVTPPLSKERLPRNFHRPVGMGYSSCDSLDHHPTQSRHYHDAGLASTPKLSSISCTKTETSSVDASVRTSSSREADRSGELSISNASDMETEWVEQDEPGVYITIRALPGGIRELRRVRFREAYILAVSRTTQVSDPHPRANPKNLCLPFWFLVLTHERCYRPISRVHLLIARKFEKGLGRCTRGYGGKRTGQEYMNSTYDRSNKPYVVVAGP</sequence>
<keyword evidence="7" id="KW-1185">Reference proteome</keyword>
<keyword evidence="3" id="KW-0539">Nucleus</keyword>
<dbReference type="OrthoDB" id="10250282at2759"/>
<feature type="domain" description="BRX" evidence="5">
    <location>
        <begin position="138"/>
        <end position="193"/>
    </location>
</feature>
<feature type="region of interest" description="Disordered" evidence="4">
    <location>
        <begin position="57"/>
        <end position="103"/>
    </location>
</feature>
<dbReference type="PANTHER" id="PTHR46058">
    <property type="entry name" value="PROTEIN BREVIS RADIX-LIKE 1"/>
    <property type="match status" value="1"/>
</dbReference>
<feature type="compositionally biased region" description="Basic and acidic residues" evidence="4">
    <location>
        <begin position="209"/>
        <end position="219"/>
    </location>
</feature>
<dbReference type="Pfam" id="PF13713">
    <property type="entry name" value="BRX_N"/>
    <property type="match status" value="1"/>
</dbReference>
<evidence type="ECO:0000256" key="2">
    <source>
        <dbReference type="ARBA" id="ARBA00009057"/>
    </source>
</evidence>
<proteinExistence type="inferred from homology"/>
<dbReference type="STRING" id="56857.A0A200QEN4"/>
<evidence type="ECO:0000259" key="5">
    <source>
        <dbReference type="PROSITE" id="PS51514"/>
    </source>
</evidence>
<dbReference type="Pfam" id="PF08381">
    <property type="entry name" value="BRX"/>
    <property type="match status" value="2"/>
</dbReference>
<feature type="compositionally biased region" description="Polar residues" evidence="4">
    <location>
        <begin position="271"/>
        <end position="282"/>
    </location>
</feature>
<feature type="compositionally biased region" description="Basic and acidic residues" evidence="4">
    <location>
        <begin position="251"/>
        <end position="264"/>
    </location>
</feature>
<name>A0A200QEN4_MACCD</name>
<dbReference type="Proteomes" id="UP000195402">
    <property type="component" value="Unassembled WGS sequence"/>
</dbReference>
<dbReference type="FunCoup" id="A0A200QEN4">
    <property type="interactions" value="1034"/>
</dbReference>
<evidence type="ECO:0000256" key="3">
    <source>
        <dbReference type="ARBA" id="ARBA00023242"/>
    </source>
</evidence>
<feature type="region of interest" description="Disordered" evidence="4">
    <location>
        <begin position="201"/>
        <end position="307"/>
    </location>
</feature>
<dbReference type="InterPro" id="IPR044532">
    <property type="entry name" value="BRX-like"/>
</dbReference>
<dbReference type="PROSITE" id="PS51514">
    <property type="entry name" value="BRX"/>
    <property type="match status" value="2"/>
</dbReference>
<comment type="caution">
    <text evidence="6">The sequence shown here is derived from an EMBL/GenBank/DDBJ whole genome shotgun (WGS) entry which is preliminary data.</text>
</comment>